<dbReference type="HOGENOM" id="CLU_031507_1_1_9"/>
<keyword evidence="1 10" id="KW-0963">Cytoplasm</keyword>
<dbReference type="KEGG" id="tpz:Tph_c12600"/>
<proteinExistence type="inferred from homology"/>
<name>K4LEL4_THEPS</name>
<evidence type="ECO:0000256" key="1">
    <source>
        <dbReference type="ARBA" id="ARBA00022490"/>
    </source>
</evidence>
<dbReference type="GO" id="GO:0009252">
    <property type="term" value="P:peptidoglycan biosynthetic process"/>
    <property type="evidence" value="ECO:0007669"/>
    <property type="project" value="UniProtKB-UniRule"/>
</dbReference>
<dbReference type="OrthoDB" id="9801978at2"/>
<dbReference type="Pfam" id="PF02875">
    <property type="entry name" value="Mur_ligase_C"/>
    <property type="match status" value="1"/>
</dbReference>
<keyword evidence="7 10" id="KW-0573">Peptidoglycan synthesis</keyword>
<evidence type="ECO:0000256" key="3">
    <source>
        <dbReference type="ARBA" id="ARBA00022618"/>
    </source>
</evidence>
<dbReference type="PANTHER" id="PTHR43024">
    <property type="entry name" value="UDP-N-ACETYLMURAMOYL-TRIPEPTIDE--D-ALANYL-D-ALANINE LIGASE"/>
    <property type="match status" value="1"/>
</dbReference>
<dbReference type="SUPFAM" id="SSF53623">
    <property type="entry name" value="MurD-like peptide ligases, catalytic domain"/>
    <property type="match status" value="1"/>
</dbReference>
<dbReference type="Gene3D" id="3.40.1190.10">
    <property type="entry name" value="Mur-like, catalytic domain"/>
    <property type="match status" value="1"/>
</dbReference>
<comment type="similarity">
    <text evidence="10">Belongs to the MurCDEF family. MurF subfamily.</text>
</comment>
<accession>K4LEL4</accession>
<dbReference type="SUPFAM" id="SSF63418">
    <property type="entry name" value="MurE/MurF N-terminal domain"/>
    <property type="match status" value="1"/>
</dbReference>
<evidence type="ECO:0000313" key="15">
    <source>
        <dbReference type="EMBL" id="AFV11481.1"/>
    </source>
</evidence>
<dbReference type="GO" id="GO:0051301">
    <property type="term" value="P:cell division"/>
    <property type="evidence" value="ECO:0007669"/>
    <property type="project" value="UniProtKB-KW"/>
</dbReference>
<dbReference type="InterPro" id="IPR051046">
    <property type="entry name" value="MurCDEF_CellWall_CoF430Synth"/>
</dbReference>
<dbReference type="EC" id="6.3.2.10" evidence="10 11"/>
<comment type="catalytic activity">
    <reaction evidence="10 11">
        <text>D-alanyl-D-alanine + UDP-N-acetyl-alpha-D-muramoyl-L-alanyl-gamma-D-glutamyl-meso-2,6-diaminopimelate + ATP = UDP-N-acetyl-alpha-D-muramoyl-L-alanyl-gamma-D-glutamyl-meso-2,6-diaminopimeloyl-D-alanyl-D-alanine + ADP + phosphate + H(+)</text>
        <dbReference type="Rhea" id="RHEA:28374"/>
        <dbReference type="ChEBI" id="CHEBI:15378"/>
        <dbReference type="ChEBI" id="CHEBI:30616"/>
        <dbReference type="ChEBI" id="CHEBI:43474"/>
        <dbReference type="ChEBI" id="CHEBI:57822"/>
        <dbReference type="ChEBI" id="CHEBI:61386"/>
        <dbReference type="ChEBI" id="CHEBI:83905"/>
        <dbReference type="ChEBI" id="CHEBI:456216"/>
        <dbReference type="EC" id="6.3.2.10"/>
    </reaction>
</comment>
<keyword evidence="4 10" id="KW-0547">Nucleotide-binding</keyword>
<comment type="function">
    <text evidence="10 11">Involved in cell wall formation. Catalyzes the final step in the synthesis of UDP-N-acetylmuramoyl-pentapeptide, the precursor of murein.</text>
</comment>
<dbReference type="SUPFAM" id="SSF53244">
    <property type="entry name" value="MurD-like peptide ligases, peptide-binding domain"/>
    <property type="match status" value="1"/>
</dbReference>
<keyword evidence="8 10" id="KW-0131">Cell cycle</keyword>
<protein>
    <recommendedName>
        <fullName evidence="10 11">UDP-N-acetylmuramoyl-tripeptide--D-alanyl-D-alanine ligase</fullName>
        <ecNumber evidence="10 11">6.3.2.10</ecNumber>
    </recommendedName>
    <alternativeName>
        <fullName evidence="10">D-alanyl-D-alanine-adding enzyme</fullName>
    </alternativeName>
</protein>
<keyword evidence="16" id="KW-1185">Reference proteome</keyword>
<dbReference type="GO" id="GO:0008360">
    <property type="term" value="P:regulation of cell shape"/>
    <property type="evidence" value="ECO:0007669"/>
    <property type="project" value="UniProtKB-KW"/>
</dbReference>
<dbReference type="eggNOG" id="COG0770">
    <property type="taxonomic scope" value="Bacteria"/>
</dbReference>
<dbReference type="RefSeq" id="WP_015050362.1">
    <property type="nucleotide sequence ID" value="NC_018870.1"/>
</dbReference>
<keyword evidence="6 10" id="KW-0133">Cell shape</keyword>
<evidence type="ECO:0000256" key="11">
    <source>
        <dbReference type="RuleBase" id="RU004136"/>
    </source>
</evidence>
<dbReference type="GO" id="GO:0008766">
    <property type="term" value="F:UDP-N-acetylmuramoylalanyl-D-glutamyl-2,6-diaminopimelate-D-alanyl-D-alanine ligase activity"/>
    <property type="evidence" value="ECO:0007669"/>
    <property type="project" value="RHEA"/>
</dbReference>
<feature type="domain" description="Mur ligase N-terminal catalytic" evidence="12">
    <location>
        <begin position="25"/>
        <end position="98"/>
    </location>
</feature>
<dbReference type="InterPro" id="IPR004101">
    <property type="entry name" value="Mur_ligase_C"/>
</dbReference>
<evidence type="ECO:0000256" key="4">
    <source>
        <dbReference type="ARBA" id="ARBA00022741"/>
    </source>
</evidence>
<dbReference type="GO" id="GO:0071555">
    <property type="term" value="P:cell wall organization"/>
    <property type="evidence" value="ECO:0007669"/>
    <property type="project" value="UniProtKB-KW"/>
</dbReference>
<reference evidence="15 16" key="1">
    <citation type="journal article" date="2012" name="BMC Genomics">
        <title>Genome-guided analysis of physiological and morphological traits of the fermentative acetate oxidizer Thermacetogenium phaeum.</title>
        <authorList>
            <person name="Oehler D."/>
            <person name="Poehlein A."/>
            <person name="Leimbach A."/>
            <person name="Muller N."/>
            <person name="Daniel R."/>
            <person name="Gottschalk G."/>
            <person name="Schink B."/>
        </authorList>
    </citation>
    <scope>NUCLEOTIDE SEQUENCE [LARGE SCALE GENOMIC DNA]</scope>
    <source>
        <strain evidence="16">ATCC BAA-254 / DSM 26808 / PB</strain>
    </source>
</reference>
<dbReference type="InterPro" id="IPR005863">
    <property type="entry name" value="UDP-N-AcMur_synth"/>
</dbReference>
<evidence type="ECO:0000259" key="13">
    <source>
        <dbReference type="Pfam" id="PF02875"/>
    </source>
</evidence>
<evidence type="ECO:0000259" key="12">
    <source>
        <dbReference type="Pfam" id="PF01225"/>
    </source>
</evidence>
<dbReference type="PANTHER" id="PTHR43024:SF1">
    <property type="entry name" value="UDP-N-ACETYLMURAMOYL-TRIPEPTIDE--D-ALANYL-D-ALANINE LIGASE"/>
    <property type="match status" value="1"/>
</dbReference>
<dbReference type="Proteomes" id="UP000000467">
    <property type="component" value="Chromosome"/>
</dbReference>
<evidence type="ECO:0000313" key="16">
    <source>
        <dbReference type="Proteomes" id="UP000000467"/>
    </source>
</evidence>
<evidence type="ECO:0000256" key="8">
    <source>
        <dbReference type="ARBA" id="ARBA00023306"/>
    </source>
</evidence>
<gene>
    <name evidence="10 15" type="primary">murF</name>
    <name evidence="15" type="ordered locus">Tph_c12600</name>
</gene>
<evidence type="ECO:0000256" key="2">
    <source>
        <dbReference type="ARBA" id="ARBA00022598"/>
    </source>
</evidence>
<evidence type="ECO:0000256" key="10">
    <source>
        <dbReference type="HAMAP-Rule" id="MF_02019"/>
    </source>
</evidence>
<dbReference type="InterPro" id="IPR036565">
    <property type="entry name" value="Mur-like_cat_sf"/>
</dbReference>
<dbReference type="UniPathway" id="UPA00219"/>
<dbReference type="EMBL" id="CP003732">
    <property type="protein sequence ID" value="AFV11481.1"/>
    <property type="molecule type" value="Genomic_DNA"/>
</dbReference>
<dbReference type="Gene3D" id="3.40.1390.10">
    <property type="entry name" value="MurE/MurF, N-terminal domain"/>
    <property type="match status" value="1"/>
</dbReference>
<dbReference type="AlphaFoldDB" id="K4LEL4"/>
<evidence type="ECO:0000256" key="7">
    <source>
        <dbReference type="ARBA" id="ARBA00022984"/>
    </source>
</evidence>
<dbReference type="Gene3D" id="3.90.190.20">
    <property type="entry name" value="Mur ligase, C-terminal domain"/>
    <property type="match status" value="1"/>
</dbReference>
<dbReference type="NCBIfam" id="TIGR01143">
    <property type="entry name" value="murF"/>
    <property type="match status" value="1"/>
</dbReference>
<comment type="pathway">
    <text evidence="10 11">Cell wall biogenesis; peptidoglycan biosynthesis.</text>
</comment>
<dbReference type="InterPro" id="IPR036615">
    <property type="entry name" value="Mur_ligase_C_dom_sf"/>
</dbReference>
<evidence type="ECO:0000256" key="5">
    <source>
        <dbReference type="ARBA" id="ARBA00022840"/>
    </source>
</evidence>
<dbReference type="InterPro" id="IPR035911">
    <property type="entry name" value="MurE/MurF_N"/>
</dbReference>
<evidence type="ECO:0000256" key="6">
    <source>
        <dbReference type="ARBA" id="ARBA00022960"/>
    </source>
</evidence>
<dbReference type="Pfam" id="PF08245">
    <property type="entry name" value="Mur_ligase_M"/>
    <property type="match status" value="1"/>
</dbReference>
<dbReference type="InterPro" id="IPR000713">
    <property type="entry name" value="Mur_ligase_N"/>
</dbReference>
<keyword evidence="2 10" id="KW-0436">Ligase</keyword>
<organism evidence="15 16">
    <name type="scientific">Thermacetogenium phaeum (strain ATCC BAA-254 / DSM 26808 / PB)</name>
    <dbReference type="NCBI Taxonomy" id="1089553"/>
    <lineage>
        <taxon>Bacteria</taxon>
        <taxon>Bacillati</taxon>
        <taxon>Bacillota</taxon>
        <taxon>Clostridia</taxon>
        <taxon>Thermoanaerobacterales</taxon>
        <taxon>Thermoanaerobacteraceae</taxon>
        <taxon>Thermacetogenium</taxon>
    </lineage>
</organism>
<dbReference type="Pfam" id="PF01225">
    <property type="entry name" value="Mur_ligase"/>
    <property type="match status" value="1"/>
</dbReference>
<keyword evidence="9 10" id="KW-0961">Cell wall biogenesis/degradation</keyword>
<comment type="subcellular location">
    <subcellularLocation>
        <location evidence="10 11">Cytoplasm</location>
    </subcellularLocation>
</comment>
<dbReference type="STRING" id="1089553.Tph_c12600"/>
<dbReference type="InterPro" id="IPR013221">
    <property type="entry name" value="Mur_ligase_cen"/>
</dbReference>
<evidence type="ECO:0000259" key="14">
    <source>
        <dbReference type="Pfam" id="PF08245"/>
    </source>
</evidence>
<sequence length="462" mass="49883">MEPLTLEEIVKAVQGRLVHGGREEKITGVSIDSRKVRRGDLFFAFPGARNDGHDFVGQALKAGAAAAVVTRPVKDAKEKPLILVSDPLEALQGLARYYRRLFNIPVVGITGSTGKTTTKDIIAGVLGKRWRVLKNEGNYNNEIGLPLTLLRMERSHQVAVLEMAMRGRGEIAALCEIGQPQVGVITNIGKTHLELLGSQEAIAEAKGELLEALPPDGCAVLNAEDPWQLRLASRVRGEVIFYGMEENCAVRVSDITLQELDGVKFLLRTPSGEVPCFLPIPGRHNVYNALAAAAVGHYFGLTPEEIASGLGSPSRTGMRLEIKDGMNGVRVIDDSYNASPASVKAALELLAAARGRRKIAVLGDMYELGTESLSGHREVGEKAALLHVDCLCTVGELAQETAAGAAQAGLPPERIHVFRRKDEAAAFLQSFLSEGDVVLIKGSRGMRMEEIAEFLTKRSDVR</sequence>
<feature type="binding site" evidence="10">
    <location>
        <begin position="111"/>
        <end position="117"/>
    </location>
    <ligand>
        <name>ATP</name>
        <dbReference type="ChEBI" id="CHEBI:30616"/>
    </ligand>
</feature>
<keyword evidence="5 10" id="KW-0067">ATP-binding</keyword>
<dbReference type="GO" id="GO:0047480">
    <property type="term" value="F:UDP-N-acetylmuramoyl-tripeptide-D-alanyl-D-alanine ligase activity"/>
    <property type="evidence" value="ECO:0007669"/>
    <property type="project" value="UniProtKB-UniRule"/>
</dbReference>
<dbReference type="HAMAP" id="MF_02019">
    <property type="entry name" value="MurF"/>
    <property type="match status" value="1"/>
</dbReference>
<dbReference type="GO" id="GO:0005524">
    <property type="term" value="F:ATP binding"/>
    <property type="evidence" value="ECO:0007669"/>
    <property type="project" value="UniProtKB-UniRule"/>
</dbReference>
<feature type="domain" description="Mur ligase C-terminal" evidence="13">
    <location>
        <begin position="318"/>
        <end position="444"/>
    </location>
</feature>
<feature type="domain" description="Mur ligase central" evidence="14">
    <location>
        <begin position="109"/>
        <end position="295"/>
    </location>
</feature>
<dbReference type="GO" id="GO:0005737">
    <property type="term" value="C:cytoplasm"/>
    <property type="evidence" value="ECO:0007669"/>
    <property type="project" value="UniProtKB-SubCell"/>
</dbReference>
<evidence type="ECO:0000256" key="9">
    <source>
        <dbReference type="ARBA" id="ARBA00023316"/>
    </source>
</evidence>
<keyword evidence="3 10" id="KW-0132">Cell division</keyword>